<comment type="caution">
    <text evidence="2">The sequence shown here is derived from an EMBL/GenBank/DDBJ whole genome shotgun (WGS) entry which is preliminary data.</text>
</comment>
<dbReference type="EMBL" id="JABEYC010000703">
    <property type="protein sequence ID" value="KAF4974824.1"/>
    <property type="molecule type" value="Genomic_DNA"/>
</dbReference>
<dbReference type="Proteomes" id="UP000635477">
    <property type="component" value="Unassembled WGS sequence"/>
</dbReference>
<sequence length="158" mass="18648">MKERNLRIRARQLQRYADAPQTQPFFEQISPQDIARASLLEPHFSLLESPRNEREWPANWSTNRRSLRAFLASKCWRALPISEDPVTRPSVSVFGLFSAEAEPTFNEDRVADDEYYNDMDDMVMDDISEWDKVDEDDDGNRLEIDYPSSERSEEERRE</sequence>
<evidence type="ECO:0000313" key="3">
    <source>
        <dbReference type="Proteomes" id="UP000635477"/>
    </source>
</evidence>
<accession>A0A8H4UEU3</accession>
<feature type="region of interest" description="Disordered" evidence="1">
    <location>
        <begin position="131"/>
        <end position="158"/>
    </location>
</feature>
<keyword evidence="3" id="KW-1185">Reference proteome</keyword>
<name>A0A8H4UEU3_9HYPO</name>
<reference evidence="2" key="2">
    <citation type="submission" date="2020-05" db="EMBL/GenBank/DDBJ databases">
        <authorList>
            <person name="Kim H.-S."/>
            <person name="Proctor R.H."/>
            <person name="Brown D.W."/>
        </authorList>
    </citation>
    <scope>NUCLEOTIDE SEQUENCE</scope>
    <source>
        <strain evidence="2">NRRL 22465</strain>
    </source>
</reference>
<protein>
    <submittedName>
        <fullName evidence="2">Uncharacterized protein</fullName>
    </submittedName>
</protein>
<reference evidence="2" key="1">
    <citation type="journal article" date="2020" name="BMC Genomics">
        <title>Correction to: Identification and distribution of gene clusters required for synthesis of sphingolipid metabolism inhibitors in diverse species of the filamentous fungus Fusarium.</title>
        <authorList>
            <person name="Kim H.S."/>
            <person name="Lohmar J.M."/>
            <person name="Busman M."/>
            <person name="Brown D.W."/>
            <person name="Naumann T.A."/>
            <person name="Divon H.H."/>
            <person name="Lysoe E."/>
            <person name="Uhlig S."/>
            <person name="Proctor R.H."/>
        </authorList>
    </citation>
    <scope>NUCLEOTIDE SEQUENCE</scope>
    <source>
        <strain evidence="2">NRRL 22465</strain>
    </source>
</reference>
<dbReference type="AlphaFoldDB" id="A0A8H4UEU3"/>
<proteinExistence type="predicted"/>
<feature type="compositionally biased region" description="Basic and acidic residues" evidence="1">
    <location>
        <begin position="139"/>
        <end position="158"/>
    </location>
</feature>
<evidence type="ECO:0000256" key="1">
    <source>
        <dbReference type="SAM" id="MobiDB-lite"/>
    </source>
</evidence>
<evidence type="ECO:0000313" key="2">
    <source>
        <dbReference type="EMBL" id="KAF4974824.1"/>
    </source>
</evidence>
<organism evidence="2 3">
    <name type="scientific">Fusarium zealandicum</name>
    <dbReference type="NCBI Taxonomy" id="1053134"/>
    <lineage>
        <taxon>Eukaryota</taxon>
        <taxon>Fungi</taxon>
        <taxon>Dikarya</taxon>
        <taxon>Ascomycota</taxon>
        <taxon>Pezizomycotina</taxon>
        <taxon>Sordariomycetes</taxon>
        <taxon>Hypocreomycetidae</taxon>
        <taxon>Hypocreales</taxon>
        <taxon>Nectriaceae</taxon>
        <taxon>Fusarium</taxon>
        <taxon>Fusarium staphyleae species complex</taxon>
    </lineage>
</organism>
<gene>
    <name evidence="2" type="ORF">FZEAL_8320</name>
</gene>